<organism evidence="1">
    <name type="scientific">Anguilla anguilla</name>
    <name type="common">European freshwater eel</name>
    <name type="synonym">Muraena anguilla</name>
    <dbReference type="NCBI Taxonomy" id="7936"/>
    <lineage>
        <taxon>Eukaryota</taxon>
        <taxon>Metazoa</taxon>
        <taxon>Chordata</taxon>
        <taxon>Craniata</taxon>
        <taxon>Vertebrata</taxon>
        <taxon>Euteleostomi</taxon>
        <taxon>Actinopterygii</taxon>
        <taxon>Neopterygii</taxon>
        <taxon>Teleostei</taxon>
        <taxon>Anguilliformes</taxon>
        <taxon>Anguillidae</taxon>
        <taxon>Anguilla</taxon>
    </lineage>
</organism>
<name>A0A0E9W0H6_ANGAN</name>
<reference evidence="1" key="2">
    <citation type="journal article" date="2015" name="Fish Shellfish Immunol.">
        <title>Early steps in the European eel (Anguilla anguilla)-Vibrio vulnificus interaction in the gills: Role of the RtxA13 toxin.</title>
        <authorList>
            <person name="Callol A."/>
            <person name="Pajuelo D."/>
            <person name="Ebbesson L."/>
            <person name="Teles M."/>
            <person name="MacKenzie S."/>
            <person name="Amaro C."/>
        </authorList>
    </citation>
    <scope>NUCLEOTIDE SEQUENCE</scope>
</reference>
<accession>A0A0E9W0H6</accession>
<sequence>MHVPLWLKKEKPRTYTVDILPSSQELASLTLLCLNAVSLSLLSDV</sequence>
<reference evidence="1" key="1">
    <citation type="submission" date="2014-11" db="EMBL/GenBank/DDBJ databases">
        <authorList>
            <person name="Amaro Gonzalez C."/>
        </authorList>
    </citation>
    <scope>NUCLEOTIDE SEQUENCE</scope>
</reference>
<protein>
    <submittedName>
        <fullName evidence="1">Uncharacterized protein</fullName>
    </submittedName>
</protein>
<dbReference type="EMBL" id="GBXM01024715">
    <property type="protein sequence ID" value="JAH83862.1"/>
    <property type="molecule type" value="Transcribed_RNA"/>
</dbReference>
<evidence type="ECO:0000313" key="1">
    <source>
        <dbReference type="EMBL" id="JAH83862.1"/>
    </source>
</evidence>
<proteinExistence type="predicted"/>
<dbReference type="AlphaFoldDB" id="A0A0E9W0H6"/>